<feature type="region of interest" description="Disordered" evidence="1">
    <location>
        <begin position="1"/>
        <end position="74"/>
    </location>
</feature>
<keyword evidence="3" id="KW-1185">Reference proteome</keyword>
<gene>
    <name evidence="2" type="ORF">EUTSA_v10001225mg</name>
</gene>
<protein>
    <submittedName>
        <fullName evidence="2">Uncharacterized protein</fullName>
    </submittedName>
</protein>
<dbReference type="AlphaFoldDB" id="V4L8A3"/>
<dbReference type="Proteomes" id="UP000030689">
    <property type="component" value="Unassembled WGS sequence"/>
</dbReference>
<evidence type="ECO:0000313" key="3">
    <source>
        <dbReference type="Proteomes" id="UP000030689"/>
    </source>
</evidence>
<feature type="compositionally biased region" description="Basic and acidic residues" evidence="1">
    <location>
        <begin position="1"/>
        <end position="11"/>
    </location>
</feature>
<reference evidence="2 3" key="1">
    <citation type="journal article" date="2013" name="Front. Plant Sci.">
        <title>The Reference Genome of the Halophytic Plant Eutrema salsugineum.</title>
        <authorList>
            <person name="Yang R."/>
            <person name="Jarvis D.E."/>
            <person name="Chen H."/>
            <person name="Beilstein M.A."/>
            <person name="Grimwood J."/>
            <person name="Jenkins J."/>
            <person name="Shu S."/>
            <person name="Prochnik S."/>
            <person name="Xin M."/>
            <person name="Ma C."/>
            <person name="Schmutz J."/>
            <person name="Wing R.A."/>
            <person name="Mitchell-Olds T."/>
            <person name="Schumaker K.S."/>
            <person name="Wang X."/>
        </authorList>
    </citation>
    <scope>NUCLEOTIDE SEQUENCE [LARGE SCALE GENOMIC DNA]</scope>
</reference>
<feature type="compositionally biased region" description="Basic and acidic residues" evidence="1">
    <location>
        <begin position="21"/>
        <end position="33"/>
    </location>
</feature>
<proteinExistence type="predicted"/>
<evidence type="ECO:0000313" key="2">
    <source>
        <dbReference type="EMBL" id="ESQ39899.1"/>
    </source>
</evidence>
<name>V4L8A3_EUTSA</name>
<dbReference type="KEGG" id="eus:EUTSA_v10001225mg"/>
<sequence length="74" mass="8849">MKRELRWERRSHQQVCRRNPRPFDHPAGIEESKPSICKRYRNRDKNPKPKPSQKSPREIDGSASFTKMINCKTK</sequence>
<evidence type="ECO:0000256" key="1">
    <source>
        <dbReference type="SAM" id="MobiDB-lite"/>
    </source>
</evidence>
<organism evidence="2 3">
    <name type="scientific">Eutrema salsugineum</name>
    <name type="common">Saltwater cress</name>
    <name type="synonym">Sisymbrium salsugineum</name>
    <dbReference type="NCBI Taxonomy" id="72664"/>
    <lineage>
        <taxon>Eukaryota</taxon>
        <taxon>Viridiplantae</taxon>
        <taxon>Streptophyta</taxon>
        <taxon>Embryophyta</taxon>
        <taxon>Tracheophyta</taxon>
        <taxon>Spermatophyta</taxon>
        <taxon>Magnoliopsida</taxon>
        <taxon>eudicotyledons</taxon>
        <taxon>Gunneridae</taxon>
        <taxon>Pentapetalae</taxon>
        <taxon>rosids</taxon>
        <taxon>malvids</taxon>
        <taxon>Brassicales</taxon>
        <taxon>Brassicaceae</taxon>
        <taxon>Eutremeae</taxon>
        <taxon>Eutrema</taxon>
    </lineage>
</organism>
<accession>V4L8A3</accession>
<dbReference type="Gramene" id="ESQ39899">
    <property type="protein sequence ID" value="ESQ39899"/>
    <property type="gene ID" value="EUTSA_v10001225mg"/>
</dbReference>
<dbReference type="EMBL" id="KI517465">
    <property type="protein sequence ID" value="ESQ39899.1"/>
    <property type="molecule type" value="Genomic_DNA"/>
</dbReference>